<dbReference type="eggNOG" id="ENOG502RZVD">
    <property type="taxonomic scope" value="Eukaryota"/>
</dbReference>
<gene>
    <name evidence="2" type="ORF">HETIRDRAFT_312515</name>
</gene>
<dbReference type="EMBL" id="KI925456">
    <property type="protein sequence ID" value="ETW83789.1"/>
    <property type="molecule type" value="Genomic_DNA"/>
</dbReference>
<feature type="compositionally biased region" description="Low complexity" evidence="1">
    <location>
        <begin position="228"/>
        <end position="243"/>
    </location>
</feature>
<dbReference type="GeneID" id="20669963"/>
<sequence>MDDDLTFGASVWAMPGEGALASSPVQVDNPTLLPISLPLDQDTTFDDFDDFGPPANTMGAVGDTDEFGDFGDFGETEETGEEFTGFDEQAPVAGPSTREWEPLRLNPLPSRKELEEQIEEILDPLWSTDDLSQAFTDEDIREVGGLSQILITPESRALYQTLFPSTPPSAPPPNWTRSRIRRQHLITLGIPVNIDEFLPRVSGKQMPALQISTRPMSAPPGPRHLPLNNGAASTNNSRNNSRAVTPVSTTPSRTGPTVASQLGLGPKPQLDEKKITELLELTPDDLSLLPLPALERHLASLQAQTANTSALLTHSLQTREALQQDSETYNKLIGELVGEAQKMKTGIGKGRTAIRRGSGMV</sequence>
<organism evidence="2 3">
    <name type="scientific">Heterobasidion irregulare (strain TC 32-1)</name>
    <dbReference type="NCBI Taxonomy" id="747525"/>
    <lineage>
        <taxon>Eukaryota</taxon>
        <taxon>Fungi</taxon>
        <taxon>Dikarya</taxon>
        <taxon>Basidiomycota</taxon>
        <taxon>Agaricomycotina</taxon>
        <taxon>Agaricomycetes</taxon>
        <taxon>Russulales</taxon>
        <taxon>Bondarzewiaceae</taxon>
        <taxon>Heterobasidion</taxon>
        <taxon>Heterobasidion annosum species complex</taxon>
    </lineage>
</organism>
<dbReference type="PANTHER" id="PTHR38698">
    <property type="entry name" value="EXPRESSED PROTEIN"/>
    <property type="match status" value="1"/>
</dbReference>
<evidence type="ECO:0000313" key="3">
    <source>
        <dbReference type="Proteomes" id="UP000030671"/>
    </source>
</evidence>
<keyword evidence="3" id="KW-1185">Reference proteome</keyword>
<feature type="compositionally biased region" description="Polar residues" evidence="1">
    <location>
        <begin position="246"/>
        <end position="260"/>
    </location>
</feature>
<proteinExistence type="predicted"/>
<dbReference type="PANTHER" id="PTHR38698:SF1">
    <property type="entry name" value="FUNGAL PROTEIN"/>
    <property type="match status" value="1"/>
</dbReference>
<dbReference type="InterPro" id="IPR031355">
    <property type="entry name" value="YBL010C/LAA2-like"/>
</dbReference>
<dbReference type="KEGG" id="hir:HETIRDRAFT_312515"/>
<feature type="region of interest" description="Disordered" evidence="1">
    <location>
        <begin position="216"/>
        <end position="268"/>
    </location>
</feature>
<name>W4KDI0_HETIT</name>
<dbReference type="OrthoDB" id="5378975at2759"/>
<dbReference type="Proteomes" id="UP000030671">
    <property type="component" value="Unassembled WGS sequence"/>
</dbReference>
<evidence type="ECO:0000256" key="1">
    <source>
        <dbReference type="SAM" id="MobiDB-lite"/>
    </source>
</evidence>
<dbReference type="RefSeq" id="XP_009543535.1">
    <property type="nucleotide sequence ID" value="XM_009545240.1"/>
</dbReference>
<accession>W4KDI0</accession>
<dbReference type="AlphaFoldDB" id="W4KDI0"/>
<dbReference type="Pfam" id="PF17104">
    <property type="entry name" value="YBL010C_LAA2"/>
    <property type="match status" value="1"/>
</dbReference>
<dbReference type="STRING" id="747525.W4KDI0"/>
<dbReference type="InParanoid" id="W4KDI0"/>
<evidence type="ECO:0000313" key="2">
    <source>
        <dbReference type="EMBL" id="ETW83789.1"/>
    </source>
</evidence>
<protein>
    <submittedName>
        <fullName evidence="2">Uncharacterized protein</fullName>
    </submittedName>
</protein>
<dbReference type="HOGENOM" id="CLU_731781_0_0_1"/>
<reference evidence="2 3" key="1">
    <citation type="journal article" date="2012" name="New Phytol.">
        <title>Insight into trade-off between wood decay and parasitism from the genome of a fungal forest pathogen.</title>
        <authorList>
            <person name="Olson A."/>
            <person name="Aerts A."/>
            <person name="Asiegbu F."/>
            <person name="Belbahri L."/>
            <person name="Bouzid O."/>
            <person name="Broberg A."/>
            <person name="Canback B."/>
            <person name="Coutinho P.M."/>
            <person name="Cullen D."/>
            <person name="Dalman K."/>
            <person name="Deflorio G."/>
            <person name="van Diepen L.T."/>
            <person name="Dunand C."/>
            <person name="Duplessis S."/>
            <person name="Durling M."/>
            <person name="Gonthier P."/>
            <person name="Grimwood J."/>
            <person name="Fossdal C.G."/>
            <person name="Hansson D."/>
            <person name="Henrissat B."/>
            <person name="Hietala A."/>
            <person name="Himmelstrand K."/>
            <person name="Hoffmeister D."/>
            <person name="Hogberg N."/>
            <person name="James T.Y."/>
            <person name="Karlsson M."/>
            <person name="Kohler A."/>
            <person name="Kues U."/>
            <person name="Lee Y.H."/>
            <person name="Lin Y.C."/>
            <person name="Lind M."/>
            <person name="Lindquist E."/>
            <person name="Lombard V."/>
            <person name="Lucas S."/>
            <person name="Lunden K."/>
            <person name="Morin E."/>
            <person name="Murat C."/>
            <person name="Park J."/>
            <person name="Raffaello T."/>
            <person name="Rouze P."/>
            <person name="Salamov A."/>
            <person name="Schmutz J."/>
            <person name="Solheim H."/>
            <person name="Stahlberg J."/>
            <person name="Velez H."/>
            <person name="de Vries R.P."/>
            <person name="Wiebenga A."/>
            <person name="Woodward S."/>
            <person name="Yakovlev I."/>
            <person name="Garbelotto M."/>
            <person name="Martin F."/>
            <person name="Grigoriev I.V."/>
            <person name="Stenlid J."/>
        </authorList>
    </citation>
    <scope>NUCLEOTIDE SEQUENCE [LARGE SCALE GENOMIC DNA]</scope>
    <source>
        <strain evidence="2 3">TC 32-1</strain>
    </source>
</reference>